<proteinExistence type="predicted"/>
<reference evidence="1 2" key="1">
    <citation type="journal article" date="2024" name="Commun. Biol.">
        <title>Comparative genomic analysis of thermophilic fungi reveals convergent evolutionary adaptations and gene losses.</title>
        <authorList>
            <person name="Steindorff A.S."/>
            <person name="Aguilar-Pontes M.V."/>
            <person name="Robinson A.J."/>
            <person name="Andreopoulos B."/>
            <person name="LaButti K."/>
            <person name="Kuo A."/>
            <person name="Mondo S."/>
            <person name="Riley R."/>
            <person name="Otillar R."/>
            <person name="Haridas S."/>
            <person name="Lipzen A."/>
            <person name="Grimwood J."/>
            <person name="Schmutz J."/>
            <person name="Clum A."/>
            <person name="Reid I.D."/>
            <person name="Moisan M.C."/>
            <person name="Butler G."/>
            <person name="Nguyen T.T.M."/>
            <person name="Dewar K."/>
            <person name="Conant G."/>
            <person name="Drula E."/>
            <person name="Henrissat B."/>
            <person name="Hansel C."/>
            <person name="Singer S."/>
            <person name="Hutchinson M.I."/>
            <person name="de Vries R.P."/>
            <person name="Natvig D.O."/>
            <person name="Powell A.J."/>
            <person name="Tsang A."/>
            <person name="Grigoriev I.V."/>
        </authorList>
    </citation>
    <scope>NUCLEOTIDE SEQUENCE [LARGE SCALE GENOMIC DNA]</scope>
    <source>
        <strain evidence="1 2">ATCC 24622</strain>
    </source>
</reference>
<protein>
    <submittedName>
        <fullName evidence="1">Uncharacterized protein</fullName>
    </submittedName>
</protein>
<evidence type="ECO:0000313" key="1">
    <source>
        <dbReference type="EMBL" id="KAL1871325.1"/>
    </source>
</evidence>
<accession>A0ABR3X656</accession>
<dbReference type="EMBL" id="JAZHXJ010000157">
    <property type="protein sequence ID" value="KAL1871325.1"/>
    <property type="molecule type" value="Genomic_DNA"/>
</dbReference>
<dbReference type="Proteomes" id="UP001586593">
    <property type="component" value="Unassembled WGS sequence"/>
</dbReference>
<organism evidence="1 2">
    <name type="scientific">Phialemonium thermophilum</name>
    <dbReference type="NCBI Taxonomy" id="223376"/>
    <lineage>
        <taxon>Eukaryota</taxon>
        <taxon>Fungi</taxon>
        <taxon>Dikarya</taxon>
        <taxon>Ascomycota</taxon>
        <taxon>Pezizomycotina</taxon>
        <taxon>Sordariomycetes</taxon>
        <taxon>Sordariomycetidae</taxon>
        <taxon>Cephalothecales</taxon>
        <taxon>Cephalothecaceae</taxon>
        <taxon>Phialemonium</taxon>
    </lineage>
</organism>
<comment type="caution">
    <text evidence="1">The sequence shown here is derived from an EMBL/GenBank/DDBJ whole genome shotgun (WGS) entry which is preliminary data.</text>
</comment>
<keyword evidence="2" id="KW-1185">Reference proteome</keyword>
<name>A0ABR3X656_9PEZI</name>
<gene>
    <name evidence="1" type="ORF">VTK73DRAFT_2121</name>
</gene>
<evidence type="ECO:0000313" key="2">
    <source>
        <dbReference type="Proteomes" id="UP001586593"/>
    </source>
</evidence>
<sequence length="206" mass="22586">MTNRIINQHISVGASGQSTERLTFSYYSQSSITRDAELVNPESDHDIVLVQTTEFLARGICPEEAGNVRLQGLHGNQKPQQLLVKQQWPGLVLWSTMAVWQSSGKAEQRNRILVMSRYPYLGLWCRHLGAEGGPRNFCVLRLVAIFGESISPTSSDMKTGSGAIVAGAKVDGARQGSPAARRLNSFSLQFTTKKPNVTFTLSGVHL</sequence>